<comment type="caution">
    <text evidence="1">The sequence shown here is derived from an EMBL/GenBank/DDBJ whole genome shotgun (WGS) entry which is preliminary data.</text>
</comment>
<proteinExistence type="predicted"/>
<gene>
    <name evidence="1" type="ORF">HPB47_016595</name>
</gene>
<accession>A0AC60QRF7</accession>
<dbReference type="EMBL" id="JABSTQ010005321">
    <property type="protein sequence ID" value="KAG0439590.1"/>
    <property type="molecule type" value="Genomic_DNA"/>
</dbReference>
<reference evidence="1 2" key="1">
    <citation type="journal article" date="2020" name="Cell">
        <title>Large-Scale Comparative Analyses of Tick Genomes Elucidate Their Genetic Diversity and Vector Capacities.</title>
        <authorList>
            <consortium name="Tick Genome and Microbiome Consortium (TIGMIC)"/>
            <person name="Jia N."/>
            <person name="Wang J."/>
            <person name="Shi W."/>
            <person name="Du L."/>
            <person name="Sun Y."/>
            <person name="Zhan W."/>
            <person name="Jiang J.F."/>
            <person name="Wang Q."/>
            <person name="Zhang B."/>
            <person name="Ji P."/>
            <person name="Bell-Sakyi L."/>
            <person name="Cui X.M."/>
            <person name="Yuan T.T."/>
            <person name="Jiang B.G."/>
            <person name="Yang W.F."/>
            <person name="Lam T.T."/>
            <person name="Chang Q.C."/>
            <person name="Ding S.J."/>
            <person name="Wang X.J."/>
            <person name="Zhu J.G."/>
            <person name="Ruan X.D."/>
            <person name="Zhao L."/>
            <person name="Wei J.T."/>
            <person name="Ye R.Z."/>
            <person name="Que T.C."/>
            <person name="Du C.H."/>
            <person name="Zhou Y.H."/>
            <person name="Cheng J.X."/>
            <person name="Dai P.F."/>
            <person name="Guo W.B."/>
            <person name="Han X.H."/>
            <person name="Huang E.J."/>
            <person name="Li L.F."/>
            <person name="Wei W."/>
            <person name="Gao Y.C."/>
            <person name="Liu J.Z."/>
            <person name="Shao H.Z."/>
            <person name="Wang X."/>
            <person name="Wang C.C."/>
            <person name="Yang T.C."/>
            <person name="Huo Q.B."/>
            <person name="Li W."/>
            <person name="Chen H.Y."/>
            <person name="Chen S.E."/>
            <person name="Zhou L.G."/>
            <person name="Ni X.B."/>
            <person name="Tian J.H."/>
            <person name="Sheng Y."/>
            <person name="Liu T."/>
            <person name="Pan Y.S."/>
            <person name="Xia L.Y."/>
            <person name="Li J."/>
            <person name="Zhao F."/>
            <person name="Cao W.C."/>
        </authorList>
    </citation>
    <scope>NUCLEOTIDE SEQUENCE [LARGE SCALE GENOMIC DNA]</scope>
    <source>
        <strain evidence="1">Iper-2018</strain>
    </source>
</reference>
<organism evidence="1 2">
    <name type="scientific">Ixodes persulcatus</name>
    <name type="common">Taiga tick</name>
    <dbReference type="NCBI Taxonomy" id="34615"/>
    <lineage>
        <taxon>Eukaryota</taxon>
        <taxon>Metazoa</taxon>
        <taxon>Ecdysozoa</taxon>
        <taxon>Arthropoda</taxon>
        <taxon>Chelicerata</taxon>
        <taxon>Arachnida</taxon>
        <taxon>Acari</taxon>
        <taxon>Parasitiformes</taxon>
        <taxon>Ixodida</taxon>
        <taxon>Ixodoidea</taxon>
        <taxon>Ixodidae</taxon>
        <taxon>Ixodinae</taxon>
        <taxon>Ixodes</taxon>
    </lineage>
</organism>
<evidence type="ECO:0000313" key="1">
    <source>
        <dbReference type="EMBL" id="KAG0439590.1"/>
    </source>
</evidence>
<protein>
    <submittedName>
        <fullName evidence="1">Uncharacterized protein</fullName>
    </submittedName>
</protein>
<evidence type="ECO:0000313" key="2">
    <source>
        <dbReference type="Proteomes" id="UP000805193"/>
    </source>
</evidence>
<dbReference type="Proteomes" id="UP000805193">
    <property type="component" value="Unassembled WGS sequence"/>
</dbReference>
<feature type="non-terminal residue" evidence="1">
    <location>
        <position position="54"/>
    </location>
</feature>
<keyword evidence="2" id="KW-1185">Reference proteome</keyword>
<feature type="non-terminal residue" evidence="1">
    <location>
        <position position="1"/>
    </location>
</feature>
<name>A0AC60QRF7_IXOPE</name>
<sequence>NNWINQRNPGRCMYFPDPKSAEQKPEILTASFSTLCQLHESEQNELLKLAPTLS</sequence>